<dbReference type="EMBL" id="LELK01000001">
    <property type="protein sequence ID" value="KMM38444.1"/>
    <property type="molecule type" value="Genomic_DNA"/>
</dbReference>
<organism evidence="9 10">
    <name type="scientific">Guptibacillus hwajinpoensis</name>
    <dbReference type="NCBI Taxonomy" id="208199"/>
    <lineage>
        <taxon>Bacteria</taxon>
        <taxon>Bacillati</taxon>
        <taxon>Bacillota</taxon>
        <taxon>Bacilli</taxon>
        <taxon>Bacillales</taxon>
        <taxon>Guptibacillaceae</taxon>
        <taxon>Guptibacillus</taxon>
    </lineage>
</organism>
<dbReference type="PANTHER" id="PTHR23513">
    <property type="entry name" value="INTEGRAL MEMBRANE EFFLUX PROTEIN-RELATED"/>
    <property type="match status" value="1"/>
</dbReference>
<comment type="caution">
    <text evidence="9">The sequence shown here is derived from an EMBL/GenBank/DDBJ whole genome shotgun (WGS) entry which is preliminary data.</text>
</comment>
<evidence type="ECO:0000256" key="6">
    <source>
        <dbReference type="ARBA" id="ARBA00023136"/>
    </source>
</evidence>
<feature type="transmembrane region" description="Helical" evidence="7">
    <location>
        <begin position="284"/>
        <end position="302"/>
    </location>
</feature>
<reference evidence="9" key="1">
    <citation type="submission" date="2015-06" db="EMBL/GenBank/DDBJ databases">
        <authorList>
            <person name="Liu B."/>
            <person name="Wang J."/>
            <person name="Zhu Y."/>
            <person name="Liu G."/>
            <person name="Chen Q."/>
            <person name="Zheng C."/>
            <person name="Che J."/>
            <person name="Ge C."/>
            <person name="Shi H."/>
            <person name="Pan Z."/>
            <person name="Liu X."/>
        </authorList>
    </citation>
    <scope>NUCLEOTIDE SEQUENCE [LARGE SCALE GENOMIC DNA]</scope>
    <source>
        <strain evidence="9">DSM 16346</strain>
    </source>
</reference>
<feature type="transmembrane region" description="Helical" evidence="7">
    <location>
        <begin position="192"/>
        <end position="214"/>
    </location>
</feature>
<proteinExistence type="predicted"/>
<keyword evidence="10" id="KW-1185">Reference proteome</keyword>
<keyword evidence="2" id="KW-0813">Transport</keyword>
<evidence type="ECO:0000256" key="5">
    <source>
        <dbReference type="ARBA" id="ARBA00022989"/>
    </source>
</evidence>
<dbReference type="SUPFAM" id="SSF103473">
    <property type="entry name" value="MFS general substrate transporter"/>
    <property type="match status" value="1"/>
</dbReference>
<keyword evidence="6 7" id="KW-0472">Membrane</keyword>
<keyword evidence="4 7" id="KW-0812">Transmembrane</keyword>
<keyword evidence="3" id="KW-1003">Cell membrane</keyword>
<dbReference type="InterPro" id="IPR036259">
    <property type="entry name" value="MFS_trans_sf"/>
</dbReference>
<feature type="transmembrane region" description="Helical" evidence="7">
    <location>
        <begin position="97"/>
        <end position="117"/>
    </location>
</feature>
<comment type="subcellular location">
    <subcellularLocation>
        <location evidence="1">Cell membrane</location>
        <topology evidence="1">Multi-pass membrane protein</topology>
    </subcellularLocation>
</comment>
<feature type="transmembrane region" description="Helical" evidence="7">
    <location>
        <begin position="123"/>
        <end position="151"/>
    </location>
</feature>
<evidence type="ECO:0000313" key="10">
    <source>
        <dbReference type="Proteomes" id="UP000035996"/>
    </source>
</evidence>
<dbReference type="Proteomes" id="UP000035996">
    <property type="component" value="Unassembled WGS sequence"/>
</dbReference>
<dbReference type="GO" id="GO:0005886">
    <property type="term" value="C:plasma membrane"/>
    <property type="evidence" value="ECO:0007669"/>
    <property type="project" value="UniProtKB-SubCell"/>
</dbReference>
<dbReference type="Pfam" id="PF05977">
    <property type="entry name" value="MFS_3"/>
    <property type="match status" value="1"/>
</dbReference>
<keyword evidence="5 7" id="KW-1133">Transmembrane helix</keyword>
<evidence type="ECO:0000256" key="1">
    <source>
        <dbReference type="ARBA" id="ARBA00004651"/>
    </source>
</evidence>
<evidence type="ECO:0000256" key="2">
    <source>
        <dbReference type="ARBA" id="ARBA00022448"/>
    </source>
</evidence>
<name>A0A0J6D2C0_9BACL</name>
<dbReference type="OrthoDB" id="7055052at2"/>
<feature type="transmembrane region" description="Helical" evidence="7">
    <location>
        <begin position="399"/>
        <end position="419"/>
    </location>
</feature>
<dbReference type="PROSITE" id="PS50850">
    <property type="entry name" value="MFS"/>
    <property type="match status" value="1"/>
</dbReference>
<dbReference type="Gene3D" id="1.20.1250.20">
    <property type="entry name" value="MFS general substrate transporter like domains"/>
    <property type="match status" value="1"/>
</dbReference>
<dbReference type="InterPro" id="IPR010290">
    <property type="entry name" value="TM_effector"/>
</dbReference>
<dbReference type="InterPro" id="IPR020846">
    <property type="entry name" value="MFS_dom"/>
</dbReference>
<dbReference type="AlphaFoldDB" id="A0A0J6D2C0"/>
<dbReference type="PANTHER" id="PTHR23513:SF6">
    <property type="entry name" value="MAJOR FACILITATOR SUPERFAMILY ASSOCIATED DOMAIN-CONTAINING PROTEIN"/>
    <property type="match status" value="1"/>
</dbReference>
<gene>
    <name evidence="9" type="ORF">AB986_03865</name>
</gene>
<feature type="transmembrane region" description="Helical" evidence="7">
    <location>
        <begin position="40"/>
        <end position="58"/>
    </location>
</feature>
<feature type="transmembrane region" description="Helical" evidence="7">
    <location>
        <begin position="64"/>
        <end position="85"/>
    </location>
</feature>
<evidence type="ECO:0000259" key="8">
    <source>
        <dbReference type="PROSITE" id="PS50850"/>
    </source>
</evidence>
<accession>A0A0J6D2C0</accession>
<evidence type="ECO:0000313" key="9">
    <source>
        <dbReference type="EMBL" id="KMM38444.1"/>
    </source>
</evidence>
<feature type="transmembrane region" description="Helical" evidence="7">
    <location>
        <begin position="336"/>
        <end position="354"/>
    </location>
</feature>
<evidence type="ECO:0000256" key="4">
    <source>
        <dbReference type="ARBA" id="ARBA00022692"/>
    </source>
</evidence>
<feature type="domain" description="Major facilitator superfamily (MFS) profile" evidence="8">
    <location>
        <begin position="31"/>
        <end position="424"/>
    </location>
</feature>
<dbReference type="CDD" id="cd06173">
    <property type="entry name" value="MFS_MefA_like"/>
    <property type="match status" value="1"/>
</dbReference>
<evidence type="ECO:0000256" key="7">
    <source>
        <dbReference type="SAM" id="Phobius"/>
    </source>
</evidence>
<dbReference type="PATRIC" id="fig|157733.3.peg.2995"/>
<protein>
    <recommendedName>
        <fullName evidence="8">Major facilitator superfamily (MFS) profile domain-containing protein</fullName>
    </recommendedName>
</protein>
<dbReference type="GO" id="GO:0022857">
    <property type="term" value="F:transmembrane transporter activity"/>
    <property type="evidence" value="ECO:0007669"/>
    <property type="project" value="InterPro"/>
</dbReference>
<dbReference type="RefSeq" id="WP_048309556.1">
    <property type="nucleotide sequence ID" value="NZ_CP119526.1"/>
</dbReference>
<feature type="transmembrane region" description="Helical" evidence="7">
    <location>
        <begin position="374"/>
        <end position="393"/>
    </location>
</feature>
<feature type="transmembrane region" description="Helical" evidence="7">
    <location>
        <begin position="163"/>
        <end position="186"/>
    </location>
</feature>
<feature type="transmembrane region" description="Helical" evidence="7">
    <location>
        <begin position="309"/>
        <end position="330"/>
    </location>
</feature>
<sequence>MQNKEKFLVERMKALLRKVICCMFYLFKNRDFKFFVTARLILDLGKKISWVALAWFVYELTNSASAIGFVITSATIAPLLSSIFVGSLLDEFNRRTIMIAENVLRAIFILLIPLLYWGDELTLPIILIVVFINGLLSAFTDIGSMTILPAFVDQEDLQSANALVAMAGQSGYLIGPAIGGFSAAYIGASLTLFVAVFFFFLAAILYFFIPYSSFQQGVEPRRLKKRNYRIIKEIVDGFTFLRNHRVLIIISSVTLVFNITYAPLEPVLPVFVGSHLDSGPDTLGMIWTVFAVGALLGSFIWVRLNIPIYYSYSLGIVISLWGVAPLLISFVTNETIVYVIMFFGGIVYAPYNIVEPTLEQKLIPNHLRGRVIGVMGFIAGIGFPFGTFIVGLLGEYFGAANTLFMSGLATIILGLTVSFQRSLRFSNKDVNY</sequence>
<dbReference type="STRING" id="157733.AB986_03865"/>
<feature type="transmembrane region" description="Helical" evidence="7">
    <location>
        <begin position="246"/>
        <end position="264"/>
    </location>
</feature>
<evidence type="ECO:0000256" key="3">
    <source>
        <dbReference type="ARBA" id="ARBA00022475"/>
    </source>
</evidence>